<dbReference type="InterPro" id="IPR001841">
    <property type="entry name" value="Znf_RING"/>
</dbReference>
<proteinExistence type="predicted"/>
<evidence type="ECO:0000256" key="2">
    <source>
        <dbReference type="SAM" id="Phobius"/>
    </source>
</evidence>
<sequence length="340" mass="37095">MSSAMDPSFLRLLSFSSTLKVMSYLASGLAAVNVAFSVWMYMECKGDCCGAMPVFIPAAWAVGVRLTISVGMVIKPLAKFDEVRLGQEELMIATLDFHRFRLTKLALLQATSCLVAVCALMIANMEYGTCPWIDIYRIFYAVTMAFDALLAAWAAYRDWMAITDLVSISQRVRHNHEDKVRIVCSQMRSFQFRGAALLGHGHSDITTTSLICDGDGYCQDPLHSSLHFQPWFLQQTTCAICLDTFNSGDAVLHPVCGHLFHSACFEEWTLRGFANQSADSASLLDPSCLFGCSKTNPSAQLLGTGGPSYPSPAQSDCVLPDSNVTATDSSTESLPVTVSL</sequence>
<reference evidence="4" key="1">
    <citation type="submission" date="2021-02" db="EMBL/GenBank/DDBJ databases">
        <authorList>
            <person name="Dougan E. K."/>
            <person name="Rhodes N."/>
            <person name="Thang M."/>
            <person name="Chan C."/>
        </authorList>
    </citation>
    <scope>NUCLEOTIDE SEQUENCE</scope>
</reference>
<dbReference type="PROSITE" id="PS50089">
    <property type="entry name" value="ZF_RING_2"/>
    <property type="match status" value="1"/>
</dbReference>
<feature type="transmembrane region" description="Helical" evidence="2">
    <location>
        <begin position="21"/>
        <end position="42"/>
    </location>
</feature>
<dbReference type="AlphaFoldDB" id="A0A813F5J7"/>
<feature type="transmembrane region" description="Helical" evidence="2">
    <location>
        <begin position="135"/>
        <end position="156"/>
    </location>
</feature>
<keyword evidence="5" id="KW-1185">Reference proteome</keyword>
<dbReference type="Gene3D" id="3.30.40.10">
    <property type="entry name" value="Zinc/RING finger domain, C3HC4 (zinc finger)"/>
    <property type="match status" value="1"/>
</dbReference>
<name>A0A813F5J7_POLGL</name>
<evidence type="ECO:0000256" key="1">
    <source>
        <dbReference type="PROSITE-ProRule" id="PRU00175"/>
    </source>
</evidence>
<feature type="domain" description="RING-type" evidence="3">
    <location>
        <begin position="238"/>
        <end position="288"/>
    </location>
</feature>
<dbReference type="GO" id="GO:0008270">
    <property type="term" value="F:zinc ion binding"/>
    <property type="evidence" value="ECO:0007669"/>
    <property type="project" value="UniProtKB-KW"/>
</dbReference>
<keyword evidence="2" id="KW-0472">Membrane</keyword>
<dbReference type="OrthoDB" id="8062037at2759"/>
<protein>
    <recommendedName>
        <fullName evidence="3">RING-type domain-containing protein</fullName>
    </recommendedName>
</protein>
<accession>A0A813F5J7</accession>
<organism evidence="4 5">
    <name type="scientific">Polarella glacialis</name>
    <name type="common">Dinoflagellate</name>
    <dbReference type="NCBI Taxonomy" id="89957"/>
    <lineage>
        <taxon>Eukaryota</taxon>
        <taxon>Sar</taxon>
        <taxon>Alveolata</taxon>
        <taxon>Dinophyceae</taxon>
        <taxon>Suessiales</taxon>
        <taxon>Suessiaceae</taxon>
        <taxon>Polarella</taxon>
    </lineage>
</organism>
<dbReference type="SUPFAM" id="SSF57850">
    <property type="entry name" value="RING/U-box"/>
    <property type="match status" value="1"/>
</dbReference>
<keyword evidence="2" id="KW-0812">Transmembrane</keyword>
<keyword evidence="1" id="KW-0479">Metal-binding</keyword>
<evidence type="ECO:0000259" key="3">
    <source>
        <dbReference type="PROSITE" id="PS50089"/>
    </source>
</evidence>
<evidence type="ECO:0000313" key="5">
    <source>
        <dbReference type="Proteomes" id="UP000654075"/>
    </source>
</evidence>
<dbReference type="Pfam" id="PF13639">
    <property type="entry name" value="zf-RING_2"/>
    <property type="match status" value="1"/>
</dbReference>
<feature type="transmembrane region" description="Helical" evidence="2">
    <location>
        <begin position="54"/>
        <end position="74"/>
    </location>
</feature>
<evidence type="ECO:0000313" key="4">
    <source>
        <dbReference type="EMBL" id="CAE8609707.1"/>
    </source>
</evidence>
<feature type="transmembrane region" description="Helical" evidence="2">
    <location>
        <begin position="105"/>
        <end position="123"/>
    </location>
</feature>
<keyword evidence="2" id="KW-1133">Transmembrane helix</keyword>
<keyword evidence="1" id="KW-0862">Zinc</keyword>
<keyword evidence="1" id="KW-0863">Zinc-finger</keyword>
<gene>
    <name evidence="4" type="ORF">PGLA1383_LOCUS27535</name>
</gene>
<dbReference type="Proteomes" id="UP000654075">
    <property type="component" value="Unassembled WGS sequence"/>
</dbReference>
<dbReference type="EMBL" id="CAJNNV010024386">
    <property type="protein sequence ID" value="CAE8609707.1"/>
    <property type="molecule type" value="Genomic_DNA"/>
</dbReference>
<dbReference type="InterPro" id="IPR013083">
    <property type="entry name" value="Znf_RING/FYVE/PHD"/>
</dbReference>
<comment type="caution">
    <text evidence="4">The sequence shown here is derived from an EMBL/GenBank/DDBJ whole genome shotgun (WGS) entry which is preliminary data.</text>
</comment>